<dbReference type="PANTHER" id="PTHR36510">
    <property type="entry name" value="GLUTAMATE--CYSTEINE LIGASE 2-RELATED"/>
    <property type="match status" value="1"/>
</dbReference>
<gene>
    <name evidence="7" type="primary">ybdK_1</name>
    <name evidence="7" type="ORF">ERS450000_01367</name>
</gene>
<dbReference type="EC" id="6.3.2.2" evidence="5"/>
<evidence type="ECO:0000256" key="1">
    <source>
        <dbReference type="ARBA" id="ARBA00022598"/>
    </source>
</evidence>
<dbReference type="Pfam" id="PF04107">
    <property type="entry name" value="GCS2"/>
    <property type="match status" value="1"/>
</dbReference>
<reference evidence="8" key="1">
    <citation type="submission" date="2015-03" db="EMBL/GenBank/DDBJ databases">
        <authorList>
            <consortium name="Pathogen Informatics"/>
        </authorList>
    </citation>
    <scope>NUCLEOTIDE SEQUENCE [LARGE SCALE GENOMIC DNA]</scope>
    <source>
        <strain evidence="8">NCTC11134</strain>
    </source>
</reference>
<evidence type="ECO:0000256" key="2">
    <source>
        <dbReference type="ARBA" id="ARBA00022741"/>
    </source>
</evidence>
<name>A0A0H5NHV8_NOCFR</name>
<dbReference type="NCBIfam" id="TIGR02050">
    <property type="entry name" value="gshA_cyan_rel"/>
    <property type="match status" value="1"/>
</dbReference>
<dbReference type="PANTHER" id="PTHR36510:SF1">
    <property type="entry name" value="GLUTAMATE--CYSTEINE LIGASE 2-RELATED"/>
    <property type="match status" value="1"/>
</dbReference>
<evidence type="ECO:0000313" key="7">
    <source>
        <dbReference type="EMBL" id="CRY75505.1"/>
    </source>
</evidence>
<accession>A0A0H5NHV8</accession>
<evidence type="ECO:0000313" key="8">
    <source>
        <dbReference type="Proteomes" id="UP000057820"/>
    </source>
</evidence>
<keyword evidence="3 5" id="KW-0067">ATP-binding</keyword>
<dbReference type="Proteomes" id="UP000057820">
    <property type="component" value="Chromosome 1"/>
</dbReference>
<evidence type="ECO:0000256" key="5">
    <source>
        <dbReference type="HAMAP-Rule" id="MF_01609"/>
    </source>
</evidence>
<dbReference type="EMBL" id="LN868938">
    <property type="protein sequence ID" value="CRY75505.1"/>
    <property type="molecule type" value="Genomic_DNA"/>
</dbReference>
<dbReference type="SUPFAM" id="SSF55931">
    <property type="entry name" value="Glutamine synthetase/guanido kinase"/>
    <property type="match status" value="1"/>
</dbReference>
<protein>
    <recommendedName>
        <fullName evidence="5">Putative glutamate--cysteine ligase 2</fullName>
        <ecNumber evidence="5">6.3.2.2</ecNumber>
    </recommendedName>
    <alternativeName>
        <fullName evidence="5">Gamma-glutamylcysteine synthetase 2</fullName>
        <shortName evidence="5">GCS 2</shortName>
        <shortName evidence="5">Gamma-GCS 2</shortName>
    </alternativeName>
</protein>
<dbReference type="RefSeq" id="WP_060591302.1">
    <property type="nucleotide sequence ID" value="NZ_CP031418.1"/>
</dbReference>
<comment type="catalytic activity">
    <reaction evidence="4 5">
        <text>L-cysteine + L-glutamate + ATP = gamma-L-glutamyl-L-cysteine + ADP + phosphate + H(+)</text>
        <dbReference type="Rhea" id="RHEA:13285"/>
        <dbReference type="ChEBI" id="CHEBI:15378"/>
        <dbReference type="ChEBI" id="CHEBI:29985"/>
        <dbReference type="ChEBI" id="CHEBI:30616"/>
        <dbReference type="ChEBI" id="CHEBI:35235"/>
        <dbReference type="ChEBI" id="CHEBI:43474"/>
        <dbReference type="ChEBI" id="CHEBI:58173"/>
        <dbReference type="ChEBI" id="CHEBI:456216"/>
        <dbReference type="EC" id="6.3.2.2"/>
    </reaction>
</comment>
<proteinExistence type="inferred from homology"/>
<keyword evidence="2 5" id="KW-0547">Nucleotide-binding</keyword>
<dbReference type="KEGG" id="nfr:ERS450000_01367"/>
<dbReference type="GO" id="GO:0042398">
    <property type="term" value="P:modified amino acid biosynthetic process"/>
    <property type="evidence" value="ECO:0007669"/>
    <property type="project" value="InterPro"/>
</dbReference>
<dbReference type="InterPro" id="IPR014746">
    <property type="entry name" value="Gln_synth/guanido_kin_cat_dom"/>
</dbReference>
<dbReference type="InterPro" id="IPR006336">
    <property type="entry name" value="GCS2"/>
</dbReference>
<dbReference type="AlphaFoldDB" id="A0A0H5NHV8"/>
<dbReference type="InterPro" id="IPR011793">
    <property type="entry name" value="YbdK"/>
</dbReference>
<comment type="function">
    <text evidence="5">ATP-dependent carboxylate-amine ligase which exhibits weak glutamate--cysteine ligase activity.</text>
</comment>
<dbReference type="NCBIfam" id="NF010041">
    <property type="entry name" value="PRK13517.1-1"/>
    <property type="match status" value="1"/>
</dbReference>
<organism evidence="7 8">
    <name type="scientific">Nocardia farcinica</name>
    <dbReference type="NCBI Taxonomy" id="37329"/>
    <lineage>
        <taxon>Bacteria</taxon>
        <taxon>Bacillati</taxon>
        <taxon>Actinomycetota</taxon>
        <taxon>Actinomycetes</taxon>
        <taxon>Mycobacteriales</taxon>
        <taxon>Nocardiaceae</taxon>
        <taxon>Nocardia</taxon>
    </lineage>
</organism>
<dbReference type="HAMAP" id="MF_01609">
    <property type="entry name" value="Glu_cys_ligase_2"/>
    <property type="match status" value="1"/>
</dbReference>
<evidence type="ECO:0000256" key="6">
    <source>
        <dbReference type="SAM" id="MobiDB-lite"/>
    </source>
</evidence>
<feature type="region of interest" description="Disordered" evidence="6">
    <location>
        <begin position="364"/>
        <end position="383"/>
    </location>
</feature>
<comment type="similarity">
    <text evidence="5">Belongs to the glutamate--cysteine ligase type 2 family. YbdK subfamily.</text>
</comment>
<evidence type="ECO:0000256" key="3">
    <source>
        <dbReference type="ARBA" id="ARBA00022840"/>
    </source>
</evidence>
<dbReference type="InterPro" id="IPR050141">
    <property type="entry name" value="GCL_type2/YbdK_subfam"/>
</dbReference>
<dbReference type="Gene3D" id="3.30.590.20">
    <property type="match status" value="1"/>
</dbReference>
<evidence type="ECO:0000256" key="4">
    <source>
        <dbReference type="ARBA" id="ARBA00048819"/>
    </source>
</evidence>
<dbReference type="GO" id="GO:0004357">
    <property type="term" value="F:glutamate-cysteine ligase activity"/>
    <property type="evidence" value="ECO:0007669"/>
    <property type="project" value="UniProtKB-EC"/>
</dbReference>
<dbReference type="GO" id="GO:0005524">
    <property type="term" value="F:ATP binding"/>
    <property type="evidence" value="ECO:0007669"/>
    <property type="project" value="UniProtKB-KW"/>
</dbReference>
<sequence>MDAPTVGVEEEFLLVDPRTGAPTARNEAVAHTAGELGIDLQLELTRCQVETSTAVHSDIGALFGQLRDLRCGVARCAQANESRLLAVAIPPTVPHEFPVTDTPRYRRIAESFGMIAHEQGLCGCHVHVAVPDRETAVQVSNYLRPWLPMLLALTANSAIYRGSDTGYASWRSILWRRWPSAGPPPYFRTAADYDAMVTMMLSSGIVLDEKMVYWDARPSINYPTIEVRVSDVPATVGETVLLAALVRATVHTARRFLAEGNIAPAVPAEVLRAAYWKAARSGIGGDAVAPLDGRVLPARDLLDELLETVDPALEELGDRGFVSDALTALFARGNGAQRQVRAFGADHDVAAVIAELGEATLEGCAPEPANSGGGEHVPVEGRH</sequence>
<keyword evidence="1 5" id="KW-0436">Ligase</keyword>